<dbReference type="Proteomes" id="UP001056937">
    <property type="component" value="Chromosome 1"/>
</dbReference>
<protein>
    <recommendedName>
        <fullName evidence="3">STAS/SEC14 domain-containing protein</fullName>
    </recommendedName>
</protein>
<sequence length="124" mass="13791">MVSGWYRIEVERAQDLVRLTLGGFFEEAEIRALSVEFLAATRQLACGPNRHLTLCDIRGLNIQGQDIVAAFGQFVGNPTVRSRRLALVTAPSLARLQAKRLTQARDDVAFFDEESRAMAWLLGA</sequence>
<evidence type="ECO:0000313" key="1">
    <source>
        <dbReference type="EMBL" id="USI72581.1"/>
    </source>
</evidence>
<organism evidence="1 2">
    <name type="scientific">Sphingomonas morindae</name>
    <dbReference type="NCBI Taxonomy" id="1541170"/>
    <lineage>
        <taxon>Bacteria</taxon>
        <taxon>Pseudomonadati</taxon>
        <taxon>Pseudomonadota</taxon>
        <taxon>Alphaproteobacteria</taxon>
        <taxon>Sphingomonadales</taxon>
        <taxon>Sphingomonadaceae</taxon>
        <taxon>Sphingomonas</taxon>
    </lineage>
</organism>
<dbReference type="RefSeq" id="WP_252166388.1">
    <property type="nucleotide sequence ID" value="NZ_CP084930.1"/>
</dbReference>
<proteinExistence type="predicted"/>
<reference evidence="1" key="1">
    <citation type="journal article" date="2022" name="Toxins">
        <title>Genomic Analysis of Sphingopyxis sp. USTB-05 for Biodegrading Cyanobacterial Hepatotoxins.</title>
        <authorList>
            <person name="Liu C."/>
            <person name="Xu Q."/>
            <person name="Zhao Z."/>
            <person name="Zhang H."/>
            <person name="Liu X."/>
            <person name="Yin C."/>
            <person name="Liu Y."/>
            <person name="Yan H."/>
        </authorList>
    </citation>
    <scope>NUCLEOTIDE SEQUENCE</scope>
    <source>
        <strain evidence="1">NBD5</strain>
    </source>
</reference>
<name>A0ABY4X6S1_9SPHN</name>
<gene>
    <name evidence="1" type="ORF">LHA26_15030</name>
</gene>
<keyword evidence="2" id="KW-1185">Reference proteome</keyword>
<evidence type="ECO:0000313" key="2">
    <source>
        <dbReference type="Proteomes" id="UP001056937"/>
    </source>
</evidence>
<dbReference type="EMBL" id="CP084930">
    <property type="protein sequence ID" value="USI72581.1"/>
    <property type="molecule type" value="Genomic_DNA"/>
</dbReference>
<accession>A0ABY4X6S1</accession>
<evidence type="ECO:0008006" key="3">
    <source>
        <dbReference type="Google" id="ProtNLM"/>
    </source>
</evidence>